<keyword evidence="2" id="KW-1185">Reference proteome</keyword>
<reference evidence="1 2" key="1">
    <citation type="journal article" date="2015" name="Int. J. Syst. Evol. Microbiol.">
        <title>Flavisolibacter ginsenosidimutans sp. nov., with ginsenoside-converting activity isolated from soil used for cultivating ginseng.</title>
        <authorList>
            <person name="Zhao Y."/>
            <person name="Liu Q."/>
            <person name="Kang M.S."/>
            <person name="Jin F."/>
            <person name="Yu H."/>
            <person name="Im W.T."/>
        </authorList>
    </citation>
    <scope>NUCLEOTIDE SEQUENCE [LARGE SCALE GENOMIC DNA]</scope>
    <source>
        <strain evidence="1 2">Gsoil 636</strain>
    </source>
</reference>
<accession>A0A5B8UIU6</accession>
<organism evidence="1 2">
    <name type="scientific">Flavisolibacter ginsenosidimutans</name>
    <dbReference type="NCBI Taxonomy" id="661481"/>
    <lineage>
        <taxon>Bacteria</taxon>
        <taxon>Pseudomonadati</taxon>
        <taxon>Bacteroidota</taxon>
        <taxon>Chitinophagia</taxon>
        <taxon>Chitinophagales</taxon>
        <taxon>Chitinophagaceae</taxon>
        <taxon>Flavisolibacter</taxon>
    </lineage>
</organism>
<proteinExistence type="predicted"/>
<dbReference type="InterPro" id="IPR027417">
    <property type="entry name" value="P-loop_NTPase"/>
</dbReference>
<dbReference type="Gene3D" id="3.40.50.300">
    <property type="entry name" value="P-loop containing nucleotide triphosphate hydrolases"/>
    <property type="match status" value="1"/>
</dbReference>
<dbReference type="EMBL" id="CP042433">
    <property type="protein sequence ID" value="QEC56597.1"/>
    <property type="molecule type" value="Genomic_DNA"/>
</dbReference>
<dbReference type="Proteomes" id="UP000321204">
    <property type="component" value="Chromosome"/>
</dbReference>
<name>A0A5B8UIU6_9BACT</name>
<gene>
    <name evidence="1" type="ORF">FSB75_12065</name>
</gene>
<dbReference type="RefSeq" id="WP_146787647.1">
    <property type="nucleotide sequence ID" value="NZ_BAABIO010000005.1"/>
</dbReference>
<dbReference type="KEGG" id="fgg:FSB75_12065"/>
<dbReference type="OrthoDB" id="9804145at2"/>
<sequence>MQLTRDNLKAFQLKASGALTQMLSTFPAPPFRRVFDRNTGEVSPFLCRLKAITGSGKTPMLALTTGGLGDAIILWTTNRGAVISQTHTNLSAGGAYAQLLPSDTEVKILSTLTDADWDNVVNNPTGLTILLGTVALFNRDDESKEGLNLHKIRNGTSYWQMLASKGPDLRQRDLYVVYDEAHGTTNAQFNLLTELSPRAFILASASPLNADLQSLLPGDTIEEKEAALELQTVKVDTKEVVKEGLLKTRLYLVDCNTTRSYAVRESNDKWIELRKKLNKAAPNESPVWCGVVNSTLSGLEVWETLTQELHVDPTRIAVHLSGIDKNLAEANPNVNWNLLIDTHKQKKSPENLRAEGYTHIIWNLSLREGWDEPWAYVAYLDGVGKSTTDISQKIGRFLRQPNATPFQDGDLNSAYFYFNVPDEDFASLIEDTQSELEQEGYEVITVSSSSTRPKSSREVPVKKTVTIPIVAESFGEDIDRLDRILTNAVPHFHDEALKAPGKIQTRVIDMKRNREDGKLQKVEHRPENADIKVWRYLQDRLSAIDNRVAQKNNWAFSPFVKDNPKLKQKLQFGSEAMIQLSERLTTIQQKLNDEFRLEYEADEEYEVPSFTLVSPDFKTDDAVKRERYKVRKYKNALHAEYNGLNTFEVLVAEALDKLGLNWCRNPSRTGYGIPIPEIGAGTSTFYPDFLLWAKKCLWAIDPKGGHILTDAMRTKLLGVSGVDGMPVKIRVAFISSGTWILKDNRPTKNSDDGFTLMLNENVGFRARTFASLNELVGSLK</sequence>
<evidence type="ECO:0000313" key="2">
    <source>
        <dbReference type="Proteomes" id="UP000321204"/>
    </source>
</evidence>
<evidence type="ECO:0000313" key="1">
    <source>
        <dbReference type="EMBL" id="QEC56597.1"/>
    </source>
</evidence>
<dbReference type="AlphaFoldDB" id="A0A5B8UIU6"/>
<dbReference type="SUPFAM" id="SSF52540">
    <property type="entry name" value="P-loop containing nucleoside triphosphate hydrolases"/>
    <property type="match status" value="1"/>
</dbReference>
<evidence type="ECO:0008006" key="3">
    <source>
        <dbReference type="Google" id="ProtNLM"/>
    </source>
</evidence>
<protein>
    <recommendedName>
        <fullName evidence="3">Helicase/UvrB N-terminal domain-containing protein</fullName>
    </recommendedName>
</protein>